<dbReference type="AlphaFoldDB" id="A0A1X2G5Z6"/>
<evidence type="ECO:0000313" key="2">
    <source>
        <dbReference type="Proteomes" id="UP000242146"/>
    </source>
</evidence>
<sequence>MAQSVPTSFPTSLDPSMISALSSWAASATNNPTIASYVSQASSSLASMAQTNSALSSALSQASNAAHGNAGSTVRPVAAGVLAIAAAVGVGML</sequence>
<accession>A0A1X2G5Z6</accession>
<evidence type="ECO:0000313" key="1">
    <source>
        <dbReference type="EMBL" id="ORX45915.1"/>
    </source>
</evidence>
<keyword evidence="2" id="KW-1185">Reference proteome</keyword>
<name>A0A1X2G5Z6_9FUNG</name>
<organism evidence="1 2">
    <name type="scientific">Hesseltinella vesiculosa</name>
    <dbReference type="NCBI Taxonomy" id="101127"/>
    <lineage>
        <taxon>Eukaryota</taxon>
        <taxon>Fungi</taxon>
        <taxon>Fungi incertae sedis</taxon>
        <taxon>Mucoromycota</taxon>
        <taxon>Mucoromycotina</taxon>
        <taxon>Mucoromycetes</taxon>
        <taxon>Mucorales</taxon>
        <taxon>Cunninghamellaceae</taxon>
        <taxon>Hesseltinella</taxon>
    </lineage>
</organism>
<reference evidence="1 2" key="1">
    <citation type="submission" date="2016-07" db="EMBL/GenBank/DDBJ databases">
        <title>Pervasive Adenine N6-methylation of Active Genes in Fungi.</title>
        <authorList>
            <consortium name="DOE Joint Genome Institute"/>
            <person name="Mondo S.J."/>
            <person name="Dannebaum R.O."/>
            <person name="Kuo R.C."/>
            <person name="Labutti K."/>
            <person name="Haridas S."/>
            <person name="Kuo A."/>
            <person name="Salamov A."/>
            <person name="Ahrendt S.R."/>
            <person name="Lipzen A."/>
            <person name="Sullivan W."/>
            <person name="Andreopoulos W.B."/>
            <person name="Clum A."/>
            <person name="Lindquist E."/>
            <person name="Daum C."/>
            <person name="Ramamoorthy G.K."/>
            <person name="Gryganskyi A."/>
            <person name="Culley D."/>
            <person name="Magnuson J.K."/>
            <person name="James T.Y."/>
            <person name="O'Malley M.A."/>
            <person name="Stajich J.E."/>
            <person name="Spatafora J.W."/>
            <person name="Visel A."/>
            <person name="Grigoriev I.V."/>
        </authorList>
    </citation>
    <scope>NUCLEOTIDE SEQUENCE [LARGE SCALE GENOMIC DNA]</scope>
    <source>
        <strain evidence="1 2">NRRL 3301</strain>
    </source>
</reference>
<gene>
    <name evidence="1" type="ORF">DM01DRAFT_1339873</name>
</gene>
<dbReference type="EMBL" id="MCGT01000040">
    <property type="protein sequence ID" value="ORX45915.1"/>
    <property type="molecule type" value="Genomic_DNA"/>
</dbReference>
<proteinExistence type="predicted"/>
<protein>
    <submittedName>
        <fullName evidence="1">Uncharacterized protein</fullName>
    </submittedName>
</protein>
<comment type="caution">
    <text evidence="1">The sequence shown here is derived from an EMBL/GenBank/DDBJ whole genome shotgun (WGS) entry which is preliminary data.</text>
</comment>
<dbReference type="Proteomes" id="UP000242146">
    <property type="component" value="Unassembled WGS sequence"/>
</dbReference>